<evidence type="ECO:0000313" key="1">
    <source>
        <dbReference type="EnsemblProtists" id="Phyra39119"/>
    </source>
</evidence>
<evidence type="ECO:0000313" key="2">
    <source>
        <dbReference type="Proteomes" id="UP000005238"/>
    </source>
</evidence>
<dbReference type="EnsemblProtists" id="Phyra39119">
    <property type="protein sequence ID" value="Phyra39119"/>
    <property type="gene ID" value="Phyra39119"/>
</dbReference>
<dbReference type="InterPro" id="IPR051320">
    <property type="entry name" value="Viral_Replic_Matur_Polypro"/>
</dbReference>
<dbReference type="AlphaFoldDB" id="H3G502"/>
<sequence length="55" mass="6121">SFAQTSVNFLGHTISSAGLEVDKLKTAAIEQWKTPTTVKELQSFLGLAGYYRRFI</sequence>
<dbReference type="STRING" id="164328.H3G502"/>
<name>H3G502_PHYRM</name>
<dbReference type="PANTHER" id="PTHR33064:SF37">
    <property type="entry name" value="RIBONUCLEASE H"/>
    <property type="match status" value="1"/>
</dbReference>
<dbReference type="EMBL" id="DS566098">
    <property type="status" value="NOT_ANNOTATED_CDS"/>
    <property type="molecule type" value="Genomic_DNA"/>
</dbReference>
<dbReference type="Proteomes" id="UP000005238">
    <property type="component" value="Unassembled WGS sequence"/>
</dbReference>
<accession>H3G502</accession>
<evidence type="ECO:0008006" key="3">
    <source>
        <dbReference type="Google" id="ProtNLM"/>
    </source>
</evidence>
<dbReference type="eggNOG" id="KOG0017">
    <property type="taxonomic scope" value="Eukaryota"/>
</dbReference>
<organism evidence="1 2">
    <name type="scientific">Phytophthora ramorum</name>
    <name type="common">Sudden oak death agent</name>
    <dbReference type="NCBI Taxonomy" id="164328"/>
    <lineage>
        <taxon>Eukaryota</taxon>
        <taxon>Sar</taxon>
        <taxon>Stramenopiles</taxon>
        <taxon>Oomycota</taxon>
        <taxon>Peronosporomycetes</taxon>
        <taxon>Peronosporales</taxon>
        <taxon>Peronosporaceae</taxon>
        <taxon>Phytophthora</taxon>
    </lineage>
</organism>
<dbReference type="InterPro" id="IPR043128">
    <property type="entry name" value="Rev_trsase/Diguanyl_cyclase"/>
</dbReference>
<reference evidence="2" key="1">
    <citation type="journal article" date="2006" name="Science">
        <title>Phytophthora genome sequences uncover evolutionary origins and mechanisms of pathogenesis.</title>
        <authorList>
            <person name="Tyler B.M."/>
            <person name="Tripathy S."/>
            <person name="Zhang X."/>
            <person name="Dehal P."/>
            <person name="Jiang R.H."/>
            <person name="Aerts A."/>
            <person name="Arredondo F.D."/>
            <person name="Baxter L."/>
            <person name="Bensasson D."/>
            <person name="Beynon J.L."/>
            <person name="Chapman J."/>
            <person name="Damasceno C.M."/>
            <person name="Dorrance A.E."/>
            <person name="Dou D."/>
            <person name="Dickerman A.W."/>
            <person name="Dubchak I.L."/>
            <person name="Garbelotto M."/>
            <person name="Gijzen M."/>
            <person name="Gordon S.G."/>
            <person name="Govers F."/>
            <person name="Grunwald N.J."/>
            <person name="Huang W."/>
            <person name="Ivors K.L."/>
            <person name="Jones R.W."/>
            <person name="Kamoun S."/>
            <person name="Krampis K."/>
            <person name="Lamour K.H."/>
            <person name="Lee M.K."/>
            <person name="McDonald W.H."/>
            <person name="Medina M."/>
            <person name="Meijer H.J."/>
            <person name="Nordberg E.K."/>
            <person name="Maclean D.J."/>
            <person name="Ospina-Giraldo M.D."/>
            <person name="Morris P.F."/>
            <person name="Phuntumart V."/>
            <person name="Putnam N.H."/>
            <person name="Rash S."/>
            <person name="Rose J.K."/>
            <person name="Sakihama Y."/>
            <person name="Salamov A.A."/>
            <person name="Savidor A."/>
            <person name="Scheuring C.F."/>
            <person name="Smith B.M."/>
            <person name="Sobral B.W."/>
            <person name="Terry A."/>
            <person name="Torto-Alalibo T.A."/>
            <person name="Win J."/>
            <person name="Xu Z."/>
            <person name="Zhang H."/>
            <person name="Grigoriev I.V."/>
            <person name="Rokhsar D.S."/>
            <person name="Boore J.L."/>
        </authorList>
    </citation>
    <scope>NUCLEOTIDE SEQUENCE [LARGE SCALE GENOMIC DNA]</scope>
    <source>
        <strain evidence="2">Pr102</strain>
    </source>
</reference>
<dbReference type="Gene3D" id="3.30.70.270">
    <property type="match status" value="1"/>
</dbReference>
<keyword evidence="2" id="KW-1185">Reference proteome</keyword>
<protein>
    <recommendedName>
        <fullName evidence="3">Reverse transcriptase domain-containing protein</fullName>
    </recommendedName>
</protein>
<reference evidence="1" key="2">
    <citation type="submission" date="2015-06" db="UniProtKB">
        <authorList>
            <consortium name="EnsemblProtists"/>
        </authorList>
    </citation>
    <scope>IDENTIFICATION</scope>
    <source>
        <strain evidence="1">Pr102</strain>
    </source>
</reference>
<dbReference type="PANTHER" id="PTHR33064">
    <property type="entry name" value="POL PROTEIN"/>
    <property type="match status" value="1"/>
</dbReference>
<proteinExistence type="predicted"/>
<dbReference type="SUPFAM" id="SSF56672">
    <property type="entry name" value="DNA/RNA polymerases"/>
    <property type="match status" value="1"/>
</dbReference>
<dbReference type="HOGENOM" id="CLU_3038810_0_0_1"/>
<dbReference type="InterPro" id="IPR043502">
    <property type="entry name" value="DNA/RNA_pol_sf"/>
</dbReference>
<dbReference type="InParanoid" id="H3G502"/>